<evidence type="ECO:0000256" key="1">
    <source>
        <dbReference type="ARBA" id="ARBA00004141"/>
    </source>
</evidence>
<organism evidence="5">
    <name type="scientific">Picocystis salinarum</name>
    <dbReference type="NCBI Taxonomy" id="88271"/>
    <lineage>
        <taxon>Eukaryota</taxon>
        <taxon>Viridiplantae</taxon>
        <taxon>Chlorophyta</taxon>
        <taxon>Picocystophyceae</taxon>
        <taxon>Picocystales</taxon>
        <taxon>Picocystaceae</taxon>
        <taxon>Picocystis</taxon>
    </lineage>
</organism>
<name>A0A7S3U9A1_9CHLO</name>
<dbReference type="GO" id="GO:0045036">
    <property type="term" value="P:protein targeting to chloroplast"/>
    <property type="evidence" value="ECO:0007669"/>
    <property type="project" value="TreeGrafter"/>
</dbReference>
<dbReference type="PANTHER" id="PTHR14110:SF1">
    <property type="entry name" value="CHLOROPLASTIC IMPORT INNER MEMBRANE TRANSLOCASE SUBUNIT TIM22-2-RELATED"/>
    <property type="match status" value="1"/>
</dbReference>
<evidence type="ECO:0000313" key="5">
    <source>
        <dbReference type="EMBL" id="CAE0607063.1"/>
    </source>
</evidence>
<evidence type="ECO:0008006" key="6">
    <source>
        <dbReference type="Google" id="ProtNLM"/>
    </source>
</evidence>
<dbReference type="InterPro" id="IPR039175">
    <property type="entry name" value="TIM22"/>
</dbReference>
<dbReference type="Pfam" id="PF02466">
    <property type="entry name" value="Tim17"/>
    <property type="match status" value="1"/>
</dbReference>
<dbReference type="GO" id="GO:0045039">
    <property type="term" value="P:protein insertion into mitochondrial inner membrane"/>
    <property type="evidence" value="ECO:0007669"/>
    <property type="project" value="InterPro"/>
</dbReference>
<reference evidence="5" key="1">
    <citation type="submission" date="2021-01" db="EMBL/GenBank/DDBJ databases">
        <authorList>
            <person name="Corre E."/>
            <person name="Pelletier E."/>
            <person name="Niang G."/>
            <person name="Scheremetjew M."/>
            <person name="Finn R."/>
            <person name="Kale V."/>
            <person name="Holt S."/>
            <person name="Cochrane G."/>
            <person name="Meng A."/>
            <person name="Brown T."/>
            <person name="Cohen L."/>
        </authorList>
    </citation>
    <scope>NUCLEOTIDE SEQUENCE</scope>
    <source>
        <strain evidence="5">CCMP1897</strain>
    </source>
</reference>
<dbReference type="GO" id="GO:0008320">
    <property type="term" value="F:protein transmembrane transporter activity"/>
    <property type="evidence" value="ECO:0007669"/>
    <property type="project" value="TreeGrafter"/>
</dbReference>
<keyword evidence="3" id="KW-1133">Transmembrane helix</keyword>
<dbReference type="GO" id="GO:0009941">
    <property type="term" value="C:chloroplast envelope"/>
    <property type="evidence" value="ECO:0007669"/>
    <property type="project" value="TreeGrafter"/>
</dbReference>
<gene>
    <name evidence="5" type="ORF">PSAL00342_LOCUS880</name>
</gene>
<dbReference type="GO" id="GO:0042721">
    <property type="term" value="C:TIM22 mitochondrial import inner membrane insertion complex"/>
    <property type="evidence" value="ECO:0007669"/>
    <property type="project" value="InterPro"/>
</dbReference>
<accession>A0A7S3U9A1</accession>
<dbReference type="PANTHER" id="PTHR14110">
    <property type="entry name" value="MITOCHONDRIAL IMPORT INNER MEMBRANE TRANSLOCASE SUBUNIT TIM22"/>
    <property type="match status" value="1"/>
</dbReference>
<evidence type="ECO:0000256" key="3">
    <source>
        <dbReference type="ARBA" id="ARBA00022989"/>
    </source>
</evidence>
<evidence type="ECO:0000256" key="4">
    <source>
        <dbReference type="ARBA" id="ARBA00023136"/>
    </source>
</evidence>
<proteinExistence type="predicted"/>
<comment type="subcellular location">
    <subcellularLocation>
        <location evidence="1">Membrane</location>
        <topology evidence="1">Multi-pass membrane protein</topology>
    </subcellularLocation>
</comment>
<keyword evidence="4" id="KW-0472">Membrane</keyword>
<dbReference type="AlphaFoldDB" id="A0A7S3U9A1"/>
<keyword evidence="2" id="KW-0812">Transmembrane</keyword>
<sequence>MDKTNATPDSQLDKQTQEEACPPACLFNGVVAGASSYVLGLAFGFGSGSLRHRGHGRLKAGWKAGREGGKNFAIFGAVYSLALCYAKKFRKTEDPINSAIAGCCTGLALGWKGGPTAALQNCLTLGAFSWVLESINPAPANAAVPITGDGSPCFQKQGDGVYLQSVLTLACPQPLGWCFRNAPGCSLDMVKG</sequence>
<dbReference type="EMBL" id="HBIS01001018">
    <property type="protein sequence ID" value="CAE0607063.1"/>
    <property type="molecule type" value="Transcribed_RNA"/>
</dbReference>
<protein>
    <recommendedName>
        <fullName evidence="6">Mitochondrial import inner membrane translocase subunit TIM22</fullName>
    </recommendedName>
</protein>
<evidence type="ECO:0000256" key="2">
    <source>
        <dbReference type="ARBA" id="ARBA00022692"/>
    </source>
</evidence>